<dbReference type="EC" id="3.5.2.3" evidence="4"/>
<evidence type="ECO:0000313" key="4">
    <source>
        <dbReference type="EMBL" id="WCL55707.1"/>
    </source>
</evidence>
<dbReference type="AlphaFoldDB" id="A0AAE9XR66"/>
<dbReference type="InterPro" id="IPR011059">
    <property type="entry name" value="Metal-dep_hydrolase_composite"/>
</dbReference>
<keyword evidence="5" id="KW-1185">Reference proteome</keyword>
<dbReference type="RefSeq" id="WP_289505564.1">
    <property type="nucleotide sequence ID" value="NZ_CP116805.1"/>
</dbReference>
<proteinExistence type="predicted"/>
<dbReference type="SUPFAM" id="SSF51556">
    <property type="entry name" value="Metallo-dependent hydrolases"/>
    <property type="match status" value="1"/>
</dbReference>
<dbReference type="Pfam" id="PF01979">
    <property type="entry name" value="Amidohydro_1"/>
    <property type="match status" value="1"/>
</dbReference>
<dbReference type="Gene3D" id="2.30.40.10">
    <property type="entry name" value="Urease, subunit C, domain 1"/>
    <property type="match status" value="1"/>
</dbReference>
<dbReference type="EMBL" id="CP116805">
    <property type="protein sequence ID" value="WCL55707.1"/>
    <property type="molecule type" value="Genomic_DNA"/>
</dbReference>
<reference evidence="4" key="1">
    <citation type="submission" date="2023-01" db="EMBL/GenBank/DDBJ databases">
        <title>The genome sequence of Kordiimonadaceae bacterium 6D33.</title>
        <authorList>
            <person name="Liu Y."/>
        </authorList>
    </citation>
    <scope>NUCLEOTIDE SEQUENCE</scope>
    <source>
        <strain evidence="4">6D33</strain>
    </source>
</reference>
<gene>
    <name evidence="4" type="primary">pyrC</name>
    <name evidence="4" type="ORF">PH603_08055</name>
</gene>
<evidence type="ECO:0000259" key="3">
    <source>
        <dbReference type="Pfam" id="PF12890"/>
    </source>
</evidence>
<dbReference type="CDD" id="cd01317">
    <property type="entry name" value="DHOase_IIa"/>
    <property type="match status" value="1"/>
</dbReference>
<protein>
    <submittedName>
        <fullName evidence="4">Dihydroorotase</fullName>
        <ecNumber evidence="4">3.5.2.3</ecNumber>
    </submittedName>
</protein>
<dbReference type="SUPFAM" id="SSF51338">
    <property type="entry name" value="Composite domain of metallo-dependent hydrolases"/>
    <property type="match status" value="1"/>
</dbReference>
<keyword evidence="1" id="KW-0665">Pyrimidine biosynthesis</keyword>
<dbReference type="Proteomes" id="UP001217500">
    <property type="component" value="Chromosome"/>
</dbReference>
<dbReference type="KEGG" id="gso:PH603_08055"/>
<keyword evidence="4" id="KW-0378">Hydrolase</keyword>
<dbReference type="InterPro" id="IPR006680">
    <property type="entry name" value="Amidohydro-rel"/>
</dbReference>
<dbReference type="GO" id="GO:0004151">
    <property type="term" value="F:dihydroorotase activity"/>
    <property type="evidence" value="ECO:0007669"/>
    <property type="project" value="UniProtKB-EC"/>
</dbReference>
<dbReference type="GO" id="GO:0006221">
    <property type="term" value="P:pyrimidine nucleotide biosynthetic process"/>
    <property type="evidence" value="ECO:0007669"/>
    <property type="project" value="UniProtKB-KW"/>
</dbReference>
<dbReference type="InterPro" id="IPR032466">
    <property type="entry name" value="Metal_Hydrolase"/>
</dbReference>
<dbReference type="PANTHER" id="PTHR43668:SF2">
    <property type="entry name" value="ALLANTOINASE"/>
    <property type="match status" value="1"/>
</dbReference>
<dbReference type="PANTHER" id="PTHR43668">
    <property type="entry name" value="ALLANTOINASE"/>
    <property type="match status" value="1"/>
</dbReference>
<dbReference type="InterPro" id="IPR004722">
    <property type="entry name" value="DHOase"/>
</dbReference>
<dbReference type="Gene3D" id="3.20.20.140">
    <property type="entry name" value="Metal-dependent hydrolases"/>
    <property type="match status" value="1"/>
</dbReference>
<feature type="domain" description="Dihydroorotase catalytic" evidence="3">
    <location>
        <begin position="52"/>
        <end position="225"/>
    </location>
</feature>
<dbReference type="GO" id="GO:0005737">
    <property type="term" value="C:cytoplasm"/>
    <property type="evidence" value="ECO:0007669"/>
    <property type="project" value="TreeGrafter"/>
</dbReference>
<dbReference type="NCBIfam" id="TIGR00857">
    <property type="entry name" value="pyrC_multi"/>
    <property type="match status" value="1"/>
</dbReference>
<accession>A0AAE9XR66</accession>
<evidence type="ECO:0000259" key="2">
    <source>
        <dbReference type="Pfam" id="PF01979"/>
    </source>
</evidence>
<dbReference type="GO" id="GO:0006145">
    <property type="term" value="P:purine nucleobase catabolic process"/>
    <property type="evidence" value="ECO:0007669"/>
    <property type="project" value="TreeGrafter"/>
</dbReference>
<dbReference type="InterPro" id="IPR050138">
    <property type="entry name" value="DHOase/Allantoinase_Hydrolase"/>
</dbReference>
<evidence type="ECO:0000313" key="5">
    <source>
        <dbReference type="Proteomes" id="UP001217500"/>
    </source>
</evidence>
<dbReference type="GO" id="GO:0046872">
    <property type="term" value="F:metal ion binding"/>
    <property type="evidence" value="ECO:0007669"/>
    <property type="project" value="InterPro"/>
</dbReference>
<organism evidence="4 5">
    <name type="scientific">Gimibacter soli</name>
    <dbReference type="NCBI Taxonomy" id="3024400"/>
    <lineage>
        <taxon>Bacteria</taxon>
        <taxon>Pseudomonadati</taxon>
        <taxon>Pseudomonadota</taxon>
        <taxon>Alphaproteobacteria</taxon>
        <taxon>Kordiimonadales</taxon>
        <taxon>Temperatibacteraceae</taxon>
        <taxon>Gimibacter</taxon>
    </lineage>
</organism>
<dbReference type="Pfam" id="PF12890">
    <property type="entry name" value="DHOase"/>
    <property type="match status" value="1"/>
</dbReference>
<dbReference type="InterPro" id="IPR024403">
    <property type="entry name" value="DHOase_cat"/>
</dbReference>
<name>A0AAE9XR66_9PROT</name>
<sequence>MSITAYTNARLMDPASGLDEIGTLTVEDGRILAVGAAATTTGASHIVDCKGRVLAPGLVDMRAHQVDTDAAAAGGITTVVLQPDQTTVIDTDAPVERIRRRAKDYSSVRVYPMGAATKGMHGEEIAEIGQMQEAGAVAFTDCRRAIANAQVLRRLLEYANYFGALIVQFPEEGSLAASGVAHEGEVATRLGLAGVPVEAEVIQIERDARLAEMTDSRLHFALISSAAGVEAVRAAKKRGARVTAATAPHYLHLNENAVEGYRTFAKVSPPLRTEEDRKALIDGIKDGTIDVIVSDHDPRSEDVKRLPFAQASAGISAFETLLPLALAPVHAGSLDLMTVLKAMTFTPAKLLGLSSGTLNVGANADFVIFDPAKPWRVDRSAFLSKARNTPFDTLPVQGRVWRTIVAGKPVYTGEPS</sequence>
<evidence type="ECO:0000256" key="1">
    <source>
        <dbReference type="ARBA" id="ARBA00022975"/>
    </source>
</evidence>
<feature type="domain" description="Amidohydrolase-related" evidence="2">
    <location>
        <begin position="239"/>
        <end position="410"/>
    </location>
</feature>
<dbReference type="GO" id="GO:0004038">
    <property type="term" value="F:allantoinase activity"/>
    <property type="evidence" value="ECO:0007669"/>
    <property type="project" value="TreeGrafter"/>
</dbReference>